<evidence type="ECO:0000256" key="2">
    <source>
        <dbReference type="ARBA" id="ARBA00022692"/>
    </source>
</evidence>
<feature type="transmembrane region" description="Helical" evidence="5">
    <location>
        <begin position="12"/>
        <end position="30"/>
    </location>
</feature>
<feature type="transmembrane region" description="Helical" evidence="5">
    <location>
        <begin position="274"/>
        <end position="294"/>
    </location>
</feature>
<dbReference type="GO" id="GO:0016020">
    <property type="term" value="C:membrane"/>
    <property type="evidence" value="ECO:0007669"/>
    <property type="project" value="UniProtKB-SubCell"/>
</dbReference>
<comment type="subcellular location">
    <subcellularLocation>
        <location evidence="1">Membrane</location>
        <topology evidence="1">Multi-pass membrane protein</topology>
    </subcellularLocation>
</comment>
<accession>I4AIQ7</accession>
<feature type="transmembrane region" description="Helical" evidence="5">
    <location>
        <begin position="211"/>
        <end position="232"/>
    </location>
</feature>
<evidence type="ECO:0000256" key="3">
    <source>
        <dbReference type="ARBA" id="ARBA00022989"/>
    </source>
</evidence>
<dbReference type="eggNOG" id="COG0382">
    <property type="taxonomic scope" value="Bacteria"/>
</dbReference>
<dbReference type="KEGG" id="fli:Fleli_1414"/>
<dbReference type="HOGENOM" id="CLU_986558_0_0_10"/>
<dbReference type="InterPro" id="IPR000537">
    <property type="entry name" value="UbiA_prenyltransferase"/>
</dbReference>
<dbReference type="AlphaFoldDB" id="I4AIQ7"/>
<keyword evidence="4 5" id="KW-0472">Membrane</keyword>
<reference evidence="7" key="1">
    <citation type="submission" date="2012-06" db="EMBL/GenBank/DDBJ databases">
        <title>The complete genome of Flexibacter litoralis DSM 6794.</title>
        <authorList>
            <person name="Lucas S."/>
            <person name="Copeland A."/>
            <person name="Lapidus A."/>
            <person name="Glavina del Rio T."/>
            <person name="Dalin E."/>
            <person name="Tice H."/>
            <person name="Bruce D."/>
            <person name="Goodwin L."/>
            <person name="Pitluck S."/>
            <person name="Peters L."/>
            <person name="Ovchinnikova G."/>
            <person name="Lu M."/>
            <person name="Kyrpides N."/>
            <person name="Mavromatis K."/>
            <person name="Ivanova N."/>
            <person name="Brettin T."/>
            <person name="Detter J.C."/>
            <person name="Han C."/>
            <person name="Larimer F."/>
            <person name="Land M."/>
            <person name="Hauser L."/>
            <person name="Markowitz V."/>
            <person name="Cheng J.-F."/>
            <person name="Hugenholtz P."/>
            <person name="Woyke T."/>
            <person name="Wu D."/>
            <person name="Spring S."/>
            <person name="Lang E."/>
            <person name="Kopitz M."/>
            <person name="Brambilla E."/>
            <person name="Klenk H.-P."/>
            <person name="Eisen J.A."/>
        </authorList>
    </citation>
    <scope>NUCLEOTIDE SEQUENCE [LARGE SCALE GENOMIC DNA]</scope>
    <source>
        <strain evidence="7">ATCC 23117 / DSM 6794 / NBRC 15988 / NCIMB 1366 / Sio-4</strain>
    </source>
</reference>
<gene>
    <name evidence="6" type="ordered locus">Fleli_1414</name>
</gene>
<evidence type="ECO:0000313" key="6">
    <source>
        <dbReference type="EMBL" id="AFM03842.1"/>
    </source>
</evidence>
<name>I4AIQ7_BERLS</name>
<feature type="transmembrane region" description="Helical" evidence="5">
    <location>
        <begin position="170"/>
        <end position="190"/>
    </location>
</feature>
<keyword evidence="7" id="KW-1185">Reference proteome</keyword>
<organism evidence="6 7">
    <name type="scientific">Bernardetia litoralis (strain ATCC 23117 / DSM 6794 / NBRC 15988 / NCIMB 1366 / Fx l1 / Sio-4)</name>
    <name type="common">Flexibacter litoralis</name>
    <dbReference type="NCBI Taxonomy" id="880071"/>
    <lineage>
        <taxon>Bacteria</taxon>
        <taxon>Pseudomonadati</taxon>
        <taxon>Bacteroidota</taxon>
        <taxon>Cytophagia</taxon>
        <taxon>Cytophagales</taxon>
        <taxon>Bernardetiaceae</taxon>
        <taxon>Bernardetia</taxon>
    </lineage>
</organism>
<dbReference type="RefSeq" id="WP_014797299.1">
    <property type="nucleotide sequence ID" value="NC_018018.1"/>
</dbReference>
<feature type="transmembrane region" description="Helical" evidence="5">
    <location>
        <begin position="79"/>
        <end position="109"/>
    </location>
</feature>
<evidence type="ECO:0000256" key="5">
    <source>
        <dbReference type="SAM" id="Phobius"/>
    </source>
</evidence>
<keyword evidence="3 5" id="KW-1133">Transmembrane helix</keyword>
<feature type="transmembrane region" description="Helical" evidence="5">
    <location>
        <begin position="37"/>
        <end position="59"/>
    </location>
</feature>
<keyword evidence="6" id="KW-0808">Transferase</keyword>
<feature type="transmembrane region" description="Helical" evidence="5">
    <location>
        <begin position="238"/>
        <end position="262"/>
    </location>
</feature>
<protein>
    <submittedName>
        <fullName evidence="6">1,4-dihydroxy-2-naphthoate octaprenyltransferase</fullName>
    </submittedName>
</protein>
<keyword evidence="2 5" id="KW-0812">Transmembrane</keyword>
<dbReference type="STRING" id="880071.Fleli_1414"/>
<sequence length="297" mass="34336" precursor="true">MITRSTLLHLRIPFSIFLMPVFCFAASQAVHLTWQMYFIVFVILHIFVYPASNGFNSFYDKDEGSIGGLKNPPKVNQDLLTTSLIFDIIGLFFSFAFVNWQFTLLVFIYGLMSKAYSHPSIRLKKYAIGGWLTVGLFQGACTYLMCVLAFEKDFLTAQNGFEVFFQQRHLFAAGLISILLLGSYPMTQIYQHEEDSKRGDKTISLLLGIRGTFIFTILFFGMAAAGFYFYFSTYQDEFYFWLFQAFLAPVLLYFVYWTFLSWKDAKQANFLRTMLLNVLSSLSMIAYFTVITLIKFL</sequence>
<feature type="transmembrane region" description="Helical" evidence="5">
    <location>
        <begin position="130"/>
        <end position="150"/>
    </location>
</feature>
<evidence type="ECO:0000313" key="7">
    <source>
        <dbReference type="Proteomes" id="UP000006054"/>
    </source>
</evidence>
<dbReference type="Pfam" id="PF01040">
    <property type="entry name" value="UbiA"/>
    <property type="match status" value="1"/>
</dbReference>
<dbReference type="PATRIC" id="fig|880071.3.peg.1391"/>
<evidence type="ECO:0000256" key="1">
    <source>
        <dbReference type="ARBA" id="ARBA00004141"/>
    </source>
</evidence>
<dbReference type="GO" id="GO:0016765">
    <property type="term" value="F:transferase activity, transferring alkyl or aryl (other than methyl) groups"/>
    <property type="evidence" value="ECO:0007669"/>
    <property type="project" value="InterPro"/>
</dbReference>
<dbReference type="EMBL" id="CP003345">
    <property type="protein sequence ID" value="AFM03842.1"/>
    <property type="molecule type" value="Genomic_DNA"/>
</dbReference>
<dbReference type="Proteomes" id="UP000006054">
    <property type="component" value="Chromosome"/>
</dbReference>
<proteinExistence type="predicted"/>
<evidence type="ECO:0000256" key="4">
    <source>
        <dbReference type="ARBA" id="ARBA00023136"/>
    </source>
</evidence>
<dbReference type="OrthoDB" id="665023at2"/>